<reference evidence="7" key="1">
    <citation type="submission" date="2018-05" db="EMBL/GenBank/DDBJ databases">
        <authorList>
            <person name="Lanie J.A."/>
            <person name="Ng W.-L."/>
            <person name="Kazmierczak K.M."/>
            <person name="Andrzejewski T.M."/>
            <person name="Davidsen T.M."/>
            <person name="Wayne K.J."/>
            <person name="Tettelin H."/>
            <person name="Glass J.I."/>
            <person name="Rusch D."/>
            <person name="Podicherti R."/>
            <person name="Tsui H.-C.T."/>
            <person name="Winkler M.E."/>
        </authorList>
    </citation>
    <scope>NUCLEOTIDE SEQUENCE</scope>
</reference>
<evidence type="ECO:0000256" key="2">
    <source>
        <dbReference type="ARBA" id="ARBA00022692"/>
    </source>
</evidence>
<gene>
    <name evidence="7" type="ORF">METZ01_LOCUS169597</name>
</gene>
<feature type="transmembrane region" description="Helical" evidence="5">
    <location>
        <begin position="68"/>
        <end position="91"/>
    </location>
</feature>
<proteinExistence type="predicted"/>
<feature type="domain" description="ABC-2 type transporter transmembrane" evidence="6">
    <location>
        <begin position="3"/>
        <end position="172"/>
    </location>
</feature>
<sequence length="219" mass="23719">MLFFNTVVPLAFVGPIVLGGAPGTHATAILVVLFALFATFGSSIPLVRDYESGLLQRFLMTGIDPGWLLLERTAAFVIIDFLQLFPAMLLIVLSTSASSGDGFLFLVTIFLTLVAGNLLGVLAASISRSIAEGALFSSLLALYMVHLSGVFRITPDESFVRGLEAWMPFRPMYLAIGTLISGVDQWEGGRLMIPALLLTVLMVIMTYLRGKAFFTGKYQ</sequence>
<evidence type="ECO:0000259" key="6">
    <source>
        <dbReference type="Pfam" id="PF01061"/>
    </source>
</evidence>
<feature type="transmembrane region" description="Helical" evidence="5">
    <location>
        <begin position="29"/>
        <end position="47"/>
    </location>
</feature>
<evidence type="ECO:0000256" key="5">
    <source>
        <dbReference type="SAM" id="Phobius"/>
    </source>
</evidence>
<feature type="transmembrane region" description="Helical" evidence="5">
    <location>
        <begin position="191"/>
        <end position="208"/>
    </location>
</feature>
<dbReference type="InterPro" id="IPR013525">
    <property type="entry name" value="ABC2_TM"/>
</dbReference>
<keyword evidence="3 5" id="KW-1133">Transmembrane helix</keyword>
<evidence type="ECO:0000256" key="4">
    <source>
        <dbReference type="ARBA" id="ARBA00023136"/>
    </source>
</evidence>
<dbReference type="EMBL" id="UINC01031149">
    <property type="protein sequence ID" value="SVB16743.1"/>
    <property type="molecule type" value="Genomic_DNA"/>
</dbReference>
<dbReference type="GO" id="GO:0016020">
    <property type="term" value="C:membrane"/>
    <property type="evidence" value="ECO:0007669"/>
    <property type="project" value="UniProtKB-SubCell"/>
</dbReference>
<keyword evidence="2 5" id="KW-0812">Transmembrane</keyword>
<comment type="subcellular location">
    <subcellularLocation>
        <location evidence="1">Membrane</location>
        <topology evidence="1">Multi-pass membrane protein</topology>
    </subcellularLocation>
</comment>
<name>A0A382BUI0_9ZZZZ</name>
<organism evidence="7">
    <name type="scientific">marine metagenome</name>
    <dbReference type="NCBI Taxonomy" id="408172"/>
    <lineage>
        <taxon>unclassified sequences</taxon>
        <taxon>metagenomes</taxon>
        <taxon>ecological metagenomes</taxon>
    </lineage>
</organism>
<feature type="transmembrane region" description="Helical" evidence="5">
    <location>
        <begin position="103"/>
        <end position="126"/>
    </location>
</feature>
<keyword evidence="4 5" id="KW-0472">Membrane</keyword>
<protein>
    <recommendedName>
        <fullName evidence="6">ABC-2 type transporter transmembrane domain-containing protein</fullName>
    </recommendedName>
</protein>
<evidence type="ECO:0000256" key="1">
    <source>
        <dbReference type="ARBA" id="ARBA00004141"/>
    </source>
</evidence>
<feature type="transmembrane region" description="Helical" evidence="5">
    <location>
        <begin position="133"/>
        <end position="153"/>
    </location>
</feature>
<accession>A0A382BUI0</accession>
<dbReference type="Pfam" id="PF01061">
    <property type="entry name" value="ABC2_membrane"/>
    <property type="match status" value="1"/>
</dbReference>
<evidence type="ECO:0000256" key="3">
    <source>
        <dbReference type="ARBA" id="ARBA00022989"/>
    </source>
</evidence>
<dbReference type="GO" id="GO:0140359">
    <property type="term" value="F:ABC-type transporter activity"/>
    <property type="evidence" value="ECO:0007669"/>
    <property type="project" value="InterPro"/>
</dbReference>
<dbReference type="AlphaFoldDB" id="A0A382BUI0"/>
<evidence type="ECO:0000313" key="7">
    <source>
        <dbReference type="EMBL" id="SVB16743.1"/>
    </source>
</evidence>